<evidence type="ECO:0000259" key="5">
    <source>
        <dbReference type="Pfam" id="PF17167"/>
    </source>
</evidence>
<organism evidence="6 7">
    <name type="scientific">Saccharibacillus alkalitolerans</name>
    <dbReference type="NCBI Taxonomy" id="2705290"/>
    <lineage>
        <taxon>Bacteria</taxon>
        <taxon>Bacillati</taxon>
        <taxon>Bacillota</taxon>
        <taxon>Bacilli</taxon>
        <taxon>Bacillales</taxon>
        <taxon>Paenibacillaceae</taxon>
        <taxon>Saccharibacillus</taxon>
    </lineage>
</organism>
<dbReference type="InterPro" id="IPR008928">
    <property type="entry name" value="6-hairpin_glycosidase_sf"/>
</dbReference>
<name>A0ABX0FA62_9BACL</name>
<evidence type="ECO:0000313" key="7">
    <source>
        <dbReference type="Proteomes" id="UP000800303"/>
    </source>
</evidence>
<dbReference type="InterPro" id="IPR033432">
    <property type="entry name" value="GH94_catalytic"/>
</dbReference>
<dbReference type="EMBL" id="JAAFGS010000004">
    <property type="protein sequence ID" value="NGZ76458.1"/>
    <property type="molecule type" value="Genomic_DNA"/>
</dbReference>
<dbReference type="Proteomes" id="UP000800303">
    <property type="component" value="Unassembled WGS sequence"/>
</dbReference>
<gene>
    <name evidence="6" type="ORF">GYN08_14110</name>
</gene>
<comment type="caution">
    <text evidence="6">The sequence shown here is derived from an EMBL/GenBank/DDBJ whole genome shotgun (WGS) entry which is preliminary data.</text>
</comment>
<dbReference type="Gene3D" id="1.50.10.10">
    <property type="match status" value="1"/>
</dbReference>
<dbReference type="Pfam" id="PF17167">
    <property type="entry name" value="Glyco_hydro_94"/>
    <property type="match status" value="1"/>
</dbReference>
<evidence type="ECO:0000256" key="3">
    <source>
        <dbReference type="SAM" id="MobiDB-lite"/>
    </source>
</evidence>
<evidence type="ECO:0000256" key="1">
    <source>
        <dbReference type="ARBA" id="ARBA00022676"/>
    </source>
</evidence>
<dbReference type="SUPFAM" id="SSF74650">
    <property type="entry name" value="Galactose mutarotase-like"/>
    <property type="match status" value="1"/>
</dbReference>
<evidence type="ECO:0000313" key="6">
    <source>
        <dbReference type="EMBL" id="NGZ76458.1"/>
    </source>
</evidence>
<dbReference type="PANTHER" id="PTHR37469:SF2">
    <property type="entry name" value="CELLOBIONIC ACID PHOSPHORYLASE"/>
    <property type="match status" value="1"/>
</dbReference>
<accession>A0ABX0FA62</accession>
<dbReference type="InterPro" id="IPR012341">
    <property type="entry name" value="6hp_glycosidase-like_sf"/>
</dbReference>
<dbReference type="InterPro" id="IPR052047">
    <property type="entry name" value="GH94_Enzymes"/>
</dbReference>
<dbReference type="InterPro" id="IPR011013">
    <property type="entry name" value="Gal_mutarotase_sf_dom"/>
</dbReference>
<dbReference type="SUPFAM" id="SSF48208">
    <property type="entry name" value="Six-hairpin glycosidases"/>
    <property type="match status" value="1"/>
</dbReference>
<dbReference type="InterPro" id="IPR037018">
    <property type="entry name" value="GH65_N"/>
</dbReference>
<evidence type="ECO:0000259" key="4">
    <source>
        <dbReference type="Pfam" id="PF06165"/>
    </source>
</evidence>
<sequence length="825" mass="92900">MIRPTEDQQYYELTSPTALPKASGFLWNNQMMIHMNCRGYAVAQFMQPEPAKYSHAPNLEAKTFMQPEQPYYAHHPGRFLFIKDEESGYIFSAPYEPTRQVPDKFVFAAGKHDMIWTVEHWNLRIQMTLTLPKEGAAELWQIKVTNTGSRKRKISLYPYFSVGYMSWMNQSGEYVPDLGAIVCSSITPYQKVQDYPSIKNLKDKTYLLAERKPDAWEVSQEAFEGEGGIMRPSALEAGTLACGDARYEMPAAVMQYRTEPEPGEELTYRFVFGPAKDEAEIRGIRERYFGLHGEREQEAREPGGAESGNEPRSSTGSNRENEAAAADFSEDGFEKAARDYAAYVAEGRGVLTIDTPDKELDNFVNHWLPRQMYYHGVTNRLSTDPQTRNYLQDHMGMSYIDPRSTRQAFLTALSQQRPDGSMPDGIVLYEGAELKYINQVPHTDHCVWLPVCLVTYLDETDDYALLDEEVTYAGGEKSGTVFEHIDLAVKWLIGDRDDRGLNYINQGDWCDPMNMVGYKGRGVSGWLTIATAYSCIVWADICERGGRSAEAEDYRQQAEEINGAVNRHLWDGDWYARGITDDGVPFGISADEEGRIFINPQGWSLLSGAADGEKKAKLIRAVEEQLESPYGVEKLAPSYTAMREDVGRVTQKHPGSAENGAVYNHAAAFYIYALYAVGEKENAYRLLRKMLPGTDEADIRRRGQLPVFIPNYYRGAYRQFPRTAGRSSHLFNTGTVPWVYRCLVDGLFGVRGKPDGLRIAPQLPAEWNEASVVRAFRGAEFRIAMKREAGVSEAEVYADGRLAADGIVRGLRAGETCEVTVKLPL</sequence>
<proteinExistence type="predicted"/>
<feature type="domain" description="Glycosyl hydrolase 94 catalytic" evidence="5">
    <location>
        <begin position="352"/>
        <end position="749"/>
    </location>
</feature>
<feature type="region of interest" description="Disordered" evidence="3">
    <location>
        <begin position="290"/>
        <end position="330"/>
    </location>
</feature>
<dbReference type="PANTHER" id="PTHR37469">
    <property type="entry name" value="CELLOBIONIC ACID PHOSPHORYLASE-RELATED"/>
    <property type="match status" value="1"/>
</dbReference>
<reference evidence="6 7" key="1">
    <citation type="submission" date="2020-01" db="EMBL/GenBank/DDBJ databases">
        <title>Polyphasic characterisation and genomic insights into a novel alkali tolerant bacterium VR-M41.</title>
        <authorList>
            <person name="Vemuluri V.R."/>
        </authorList>
    </citation>
    <scope>NUCLEOTIDE SEQUENCE [LARGE SCALE GENOMIC DNA]</scope>
    <source>
        <strain evidence="6 7">VR-M41</strain>
    </source>
</reference>
<dbReference type="RefSeq" id="WP_166275257.1">
    <property type="nucleotide sequence ID" value="NZ_JAAFGS010000004.1"/>
</dbReference>
<dbReference type="InterPro" id="IPR037814">
    <property type="entry name" value="GH94N_CBAP"/>
</dbReference>
<keyword evidence="7" id="KW-1185">Reference proteome</keyword>
<feature type="compositionally biased region" description="Basic and acidic residues" evidence="3">
    <location>
        <begin position="290"/>
        <end position="303"/>
    </location>
</feature>
<dbReference type="CDD" id="cd11748">
    <property type="entry name" value="GH94N_NdvB_like"/>
    <property type="match status" value="1"/>
</dbReference>
<dbReference type="InterPro" id="IPR010383">
    <property type="entry name" value="Glyco_hydrolase_94_b-supersand"/>
</dbReference>
<dbReference type="Pfam" id="PF06165">
    <property type="entry name" value="GH94_b-supersand"/>
    <property type="match status" value="1"/>
</dbReference>
<keyword evidence="1" id="KW-0328">Glycosyltransferase</keyword>
<evidence type="ECO:0000256" key="2">
    <source>
        <dbReference type="ARBA" id="ARBA00022679"/>
    </source>
</evidence>
<dbReference type="Gene3D" id="2.60.420.10">
    <property type="entry name" value="Maltose phosphorylase, domain 3"/>
    <property type="match status" value="1"/>
</dbReference>
<protein>
    <submittedName>
        <fullName evidence="6">NdvB protein</fullName>
    </submittedName>
</protein>
<feature type="domain" description="Glycosyl hydrolase 94 supersandwich" evidence="4">
    <location>
        <begin position="74"/>
        <end position="288"/>
    </location>
</feature>
<dbReference type="Gene3D" id="2.70.98.40">
    <property type="entry name" value="Glycoside hydrolase, family 65, N-terminal domain"/>
    <property type="match status" value="1"/>
</dbReference>
<keyword evidence="2" id="KW-0808">Transferase</keyword>